<dbReference type="Proteomes" id="UP000435138">
    <property type="component" value="Unassembled WGS sequence"/>
</dbReference>
<gene>
    <name evidence="4" type="ORF">GAO09_04925</name>
</gene>
<organism evidence="4 5">
    <name type="scientific">Endobacterium cereale</name>
    <dbReference type="NCBI Taxonomy" id="2663029"/>
    <lineage>
        <taxon>Bacteria</taxon>
        <taxon>Pseudomonadati</taxon>
        <taxon>Pseudomonadota</taxon>
        <taxon>Alphaproteobacteria</taxon>
        <taxon>Hyphomicrobiales</taxon>
        <taxon>Rhizobiaceae</taxon>
        <taxon>Endobacterium</taxon>
    </lineage>
</organism>
<reference evidence="4 5" key="1">
    <citation type="submission" date="2019-11" db="EMBL/GenBank/DDBJ databases">
        <title>Genome analysis of Rhizobacterium cereale a novel genus and species isolated from maize roots in North Spain.</title>
        <authorList>
            <person name="Menendez E."/>
            <person name="Flores-Felix J.D."/>
            <person name="Ramirez-Bahena M.-H."/>
            <person name="Igual J.M."/>
            <person name="Garcia-Fraile P."/>
            <person name="Peix A."/>
            <person name="Velazquez E."/>
        </authorList>
    </citation>
    <scope>NUCLEOTIDE SEQUENCE [LARGE SCALE GENOMIC DNA]</scope>
    <source>
        <strain evidence="4 5">RZME27</strain>
    </source>
</reference>
<dbReference type="Pfam" id="PF00072">
    <property type="entry name" value="Response_reg"/>
    <property type="match status" value="1"/>
</dbReference>
<name>A0A6A8A6D7_9HYPH</name>
<sequence>MSTRSVLIVEDEPLIRLVLAEALIDEGYHVSMASNFLEAIGVIGRNPAFDFMITDVDMPGGLSGTDLAAMVASHAPSTAIIVTSGRAVTDGLASDWTFIPKPFGVQDILDLLDQKFDDRVQPANDRAVIVAHAS</sequence>
<dbReference type="InterPro" id="IPR011006">
    <property type="entry name" value="CheY-like_superfamily"/>
</dbReference>
<feature type="domain" description="Response regulatory" evidence="3">
    <location>
        <begin position="5"/>
        <end position="116"/>
    </location>
</feature>
<evidence type="ECO:0000256" key="2">
    <source>
        <dbReference type="PROSITE-ProRule" id="PRU00169"/>
    </source>
</evidence>
<dbReference type="GO" id="GO:0000160">
    <property type="term" value="P:phosphorelay signal transduction system"/>
    <property type="evidence" value="ECO:0007669"/>
    <property type="project" value="InterPro"/>
</dbReference>
<evidence type="ECO:0000256" key="1">
    <source>
        <dbReference type="ARBA" id="ARBA00022553"/>
    </source>
</evidence>
<dbReference type="Gene3D" id="3.40.50.2300">
    <property type="match status" value="1"/>
</dbReference>
<dbReference type="RefSeq" id="WP_153352939.1">
    <property type="nucleotide sequence ID" value="NZ_JAYKOO010000006.1"/>
</dbReference>
<evidence type="ECO:0000313" key="5">
    <source>
        <dbReference type="Proteomes" id="UP000435138"/>
    </source>
</evidence>
<keyword evidence="1 2" id="KW-0597">Phosphoprotein</keyword>
<dbReference type="SMART" id="SM00448">
    <property type="entry name" value="REC"/>
    <property type="match status" value="1"/>
</dbReference>
<dbReference type="PROSITE" id="PS50110">
    <property type="entry name" value="RESPONSE_REGULATORY"/>
    <property type="match status" value="1"/>
</dbReference>
<dbReference type="InterPro" id="IPR001789">
    <property type="entry name" value="Sig_transdc_resp-reg_receiver"/>
</dbReference>
<dbReference type="InterPro" id="IPR050595">
    <property type="entry name" value="Bact_response_regulator"/>
</dbReference>
<keyword evidence="5" id="KW-1185">Reference proteome</keyword>
<dbReference type="PANTHER" id="PTHR44591:SF21">
    <property type="entry name" value="TWO-COMPONENT RESPONSE REGULATOR"/>
    <property type="match status" value="1"/>
</dbReference>
<dbReference type="SUPFAM" id="SSF52172">
    <property type="entry name" value="CheY-like"/>
    <property type="match status" value="1"/>
</dbReference>
<dbReference type="PANTHER" id="PTHR44591">
    <property type="entry name" value="STRESS RESPONSE REGULATOR PROTEIN 1"/>
    <property type="match status" value="1"/>
</dbReference>
<accession>A0A6A8A6D7</accession>
<dbReference type="EMBL" id="WIXI01000031">
    <property type="protein sequence ID" value="MQY45407.1"/>
    <property type="molecule type" value="Genomic_DNA"/>
</dbReference>
<evidence type="ECO:0000313" key="4">
    <source>
        <dbReference type="EMBL" id="MQY45407.1"/>
    </source>
</evidence>
<feature type="modified residue" description="4-aspartylphosphate" evidence="2">
    <location>
        <position position="55"/>
    </location>
</feature>
<comment type="caution">
    <text evidence="4">The sequence shown here is derived from an EMBL/GenBank/DDBJ whole genome shotgun (WGS) entry which is preliminary data.</text>
</comment>
<evidence type="ECO:0000259" key="3">
    <source>
        <dbReference type="PROSITE" id="PS50110"/>
    </source>
</evidence>
<dbReference type="AlphaFoldDB" id="A0A6A8A6D7"/>
<proteinExistence type="predicted"/>
<protein>
    <submittedName>
        <fullName evidence="4">Response regulator</fullName>
    </submittedName>
</protein>